<comment type="caution">
    <text evidence="19">The sequence shown here is derived from an EMBL/GenBank/DDBJ whole genome shotgun (WGS) entry which is preliminary data.</text>
</comment>
<dbReference type="Pfam" id="PF13927">
    <property type="entry name" value="Ig_3"/>
    <property type="match status" value="1"/>
</dbReference>
<evidence type="ECO:0000256" key="9">
    <source>
        <dbReference type="ARBA" id="ARBA00022949"/>
    </source>
</evidence>
<evidence type="ECO:0000256" key="4">
    <source>
        <dbReference type="ARBA" id="ARBA00022475"/>
    </source>
</evidence>
<gene>
    <name evidence="19" type="ORF">COCON_G00135420</name>
</gene>
<evidence type="ECO:0000256" key="3">
    <source>
        <dbReference type="ARBA" id="ARBA00007810"/>
    </source>
</evidence>
<dbReference type="GO" id="GO:0005912">
    <property type="term" value="C:adherens junction"/>
    <property type="evidence" value="ECO:0007669"/>
    <property type="project" value="UniProtKB-SubCell"/>
</dbReference>
<dbReference type="SUPFAM" id="SSF48726">
    <property type="entry name" value="Immunoglobulin"/>
    <property type="match status" value="3"/>
</dbReference>
<dbReference type="GO" id="GO:0005886">
    <property type="term" value="C:plasma membrane"/>
    <property type="evidence" value="ECO:0007669"/>
    <property type="project" value="UniProtKB-SubCell"/>
</dbReference>
<keyword evidence="5 17" id="KW-0812">Transmembrane</keyword>
<dbReference type="GO" id="GO:0007155">
    <property type="term" value="P:cell adhesion"/>
    <property type="evidence" value="ECO:0007669"/>
    <property type="project" value="UniProtKB-KW"/>
</dbReference>
<keyword evidence="20" id="KW-1185">Reference proteome</keyword>
<evidence type="ECO:0000256" key="5">
    <source>
        <dbReference type="ARBA" id="ARBA00022692"/>
    </source>
</evidence>
<organism evidence="19 20">
    <name type="scientific">Conger conger</name>
    <name type="common">Conger eel</name>
    <name type="synonym">Muraena conger</name>
    <dbReference type="NCBI Taxonomy" id="82655"/>
    <lineage>
        <taxon>Eukaryota</taxon>
        <taxon>Metazoa</taxon>
        <taxon>Chordata</taxon>
        <taxon>Craniata</taxon>
        <taxon>Vertebrata</taxon>
        <taxon>Euteleostomi</taxon>
        <taxon>Actinopterygii</taxon>
        <taxon>Neopterygii</taxon>
        <taxon>Teleostei</taxon>
        <taxon>Anguilliformes</taxon>
        <taxon>Congridae</taxon>
        <taxon>Conger</taxon>
    </lineage>
</organism>
<dbReference type="SMART" id="SM00409">
    <property type="entry name" value="IG"/>
    <property type="match status" value="3"/>
</dbReference>
<comment type="subunit">
    <text evidence="15">Cis- and trans-homodimer. Can form trans-heterodimers.</text>
</comment>
<proteinExistence type="inferred from homology"/>
<dbReference type="InterPro" id="IPR013106">
    <property type="entry name" value="Ig_V-set"/>
</dbReference>
<comment type="function">
    <text evidence="14">Cell adhesion molecule that promotes cell-cell contacts and plays important roles in the development of the nervous system. Acts by forming homophilic or heterophilic trans-dimers.</text>
</comment>
<evidence type="ECO:0000313" key="20">
    <source>
        <dbReference type="Proteomes" id="UP001152803"/>
    </source>
</evidence>
<dbReference type="InterPro" id="IPR013783">
    <property type="entry name" value="Ig-like_fold"/>
</dbReference>
<accession>A0A9Q1DFP3</accession>
<dbReference type="AlphaFoldDB" id="A0A9Q1DFP3"/>
<dbReference type="InterPro" id="IPR013162">
    <property type="entry name" value="CD80_C2-set"/>
</dbReference>
<keyword evidence="7" id="KW-0677">Repeat</keyword>
<keyword evidence="8" id="KW-0130">Cell adhesion</keyword>
<dbReference type="EMBL" id="JAFJMO010000009">
    <property type="protein sequence ID" value="KAJ8268370.1"/>
    <property type="molecule type" value="Genomic_DNA"/>
</dbReference>
<evidence type="ECO:0000259" key="18">
    <source>
        <dbReference type="PROSITE" id="PS50835"/>
    </source>
</evidence>
<dbReference type="InterPro" id="IPR003599">
    <property type="entry name" value="Ig_sub"/>
</dbReference>
<evidence type="ECO:0000256" key="6">
    <source>
        <dbReference type="ARBA" id="ARBA00022729"/>
    </source>
</evidence>
<evidence type="ECO:0000256" key="14">
    <source>
        <dbReference type="ARBA" id="ARBA00058274"/>
    </source>
</evidence>
<dbReference type="Pfam" id="PF07686">
    <property type="entry name" value="V-set"/>
    <property type="match status" value="1"/>
</dbReference>
<evidence type="ECO:0000256" key="17">
    <source>
        <dbReference type="SAM" id="Phobius"/>
    </source>
</evidence>
<evidence type="ECO:0000256" key="15">
    <source>
        <dbReference type="ARBA" id="ARBA00062858"/>
    </source>
</evidence>
<feature type="region of interest" description="Disordered" evidence="16">
    <location>
        <begin position="371"/>
        <end position="489"/>
    </location>
</feature>
<keyword evidence="10 17" id="KW-1133">Transmembrane helix</keyword>
<evidence type="ECO:0000256" key="7">
    <source>
        <dbReference type="ARBA" id="ARBA00022737"/>
    </source>
</evidence>
<keyword evidence="6" id="KW-0732">Signal</keyword>
<evidence type="ECO:0000256" key="8">
    <source>
        <dbReference type="ARBA" id="ARBA00022889"/>
    </source>
</evidence>
<keyword evidence="4" id="KW-1003">Cell membrane</keyword>
<evidence type="ECO:0000256" key="16">
    <source>
        <dbReference type="SAM" id="MobiDB-lite"/>
    </source>
</evidence>
<dbReference type="PROSITE" id="PS50835">
    <property type="entry name" value="IG_LIKE"/>
    <property type="match status" value="3"/>
</dbReference>
<dbReference type="PANTHER" id="PTHR47387">
    <property type="entry name" value="NECTIN-2"/>
    <property type="match status" value="1"/>
</dbReference>
<dbReference type="InterPro" id="IPR036179">
    <property type="entry name" value="Ig-like_dom_sf"/>
</dbReference>
<dbReference type="OrthoDB" id="6413693at2759"/>
<dbReference type="FunFam" id="2.60.40.10:FF:000304">
    <property type="entry name" value="Nectin cell adhesion molecule 1"/>
    <property type="match status" value="1"/>
</dbReference>
<keyword evidence="12" id="KW-1015">Disulfide bond</keyword>
<evidence type="ECO:0000256" key="11">
    <source>
        <dbReference type="ARBA" id="ARBA00023136"/>
    </source>
</evidence>
<dbReference type="InterPro" id="IPR052659">
    <property type="entry name" value="Nectin/PVR"/>
</dbReference>
<evidence type="ECO:0000256" key="10">
    <source>
        <dbReference type="ARBA" id="ARBA00022989"/>
    </source>
</evidence>
<feature type="domain" description="Ig-like" evidence="18">
    <location>
        <begin position="247"/>
        <end position="333"/>
    </location>
</feature>
<dbReference type="Proteomes" id="UP001152803">
    <property type="component" value="Unassembled WGS sequence"/>
</dbReference>
<dbReference type="InterPro" id="IPR007110">
    <property type="entry name" value="Ig-like_dom"/>
</dbReference>
<reference evidence="19" key="1">
    <citation type="journal article" date="2023" name="Science">
        <title>Genome structures resolve the early diversification of teleost fishes.</title>
        <authorList>
            <person name="Parey E."/>
            <person name="Louis A."/>
            <person name="Montfort J."/>
            <person name="Bouchez O."/>
            <person name="Roques C."/>
            <person name="Iampietro C."/>
            <person name="Lluch J."/>
            <person name="Castinel A."/>
            <person name="Donnadieu C."/>
            <person name="Desvignes T."/>
            <person name="Floi Bucao C."/>
            <person name="Jouanno E."/>
            <person name="Wen M."/>
            <person name="Mejri S."/>
            <person name="Dirks R."/>
            <person name="Jansen H."/>
            <person name="Henkel C."/>
            <person name="Chen W.J."/>
            <person name="Zahm M."/>
            <person name="Cabau C."/>
            <person name="Klopp C."/>
            <person name="Thompson A.W."/>
            <person name="Robinson-Rechavi M."/>
            <person name="Braasch I."/>
            <person name="Lecointre G."/>
            <person name="Bobe J."/>
            <person name="Postlethwait J.H."/>
            <person name="Berthelot C."/>
            <person name="Roest Crollius H."/>
            <person name="Guiguen Y."/>
        </authorList>
    </citation>
    <scope>NUCLEOTIDE SEQUENCE</scope>
    <source>
        <strain evidence="19">Concon-B</strain>
    </source>
</reference>
<comment type="subcellular location">
    <subcellularLocation>
        <location evidence="2">Cell junction</location>
        <location evidence="2">Adherens junction</location>
    </subcellularLocation>
    <subcellularLocation>
        <location evidence="1">Cell membrane</location>
        <topology evidence="1">Single-pass type I membrane protein</topology>
    </subcellularLocation>
</comment>
<dbReference type="Gene3D" id="2.60.40.10">
    <property type="entry name" value="Immunoglobulins"/>
    <property type="match status" value="3"/>
</dbReference>
<comment type="similarity">
    <text evidence="3">Belongs to the nectin family.</text>
</comment>
<keyword evidence="11 17" id="KW-0472">Membrane</keyword>
<feature type="transmembrane region" description="Helical" evidence="17">
    <location>
        <begin position="340"/>
        <end position="366"/>
    </location>
</feature>
<protein>
    <recommendedName>
        <fullName evidence="18">Ig-like domain-containing protein</fullName>
    </recommendedName>
</protein>
<keyword evidence="9" id="KW-0965">Cell junction</keyword>
<evidence type="ECO:0000256" key="1">
    <source>
        <dbReference type="ARBA" id="ARBA00004251"/>
    </source>
</evidence>
<evidence type="ECO:0000256" key="12">
    <source>
        <dbReference type="ARBA" id="ARBA00023157"/>
    </source>
</evidence>
<name>A0A9Q1DFP3_CONCO</name>
<feature type="domain" description="Ig-like" evidence="18">
    <location>
        <begin position="149"/>
        <end position="242"/>
    </location>
</feature>
<keyword evidence="13" id="KW-0325">Glycoprotein</keyword>
<feature type="domain" description="Ig-like" evidence="18">
    <location>
        <begin position="46"/>
        <end position="144"/>
    </location>
</feature>
<sequence>MARDYAGKCLDFRKNCGLSIGLIIFIIGDVTGQHVKVAEEVESYPGQMVELGCQFMGTGGIELTQVSWIWEPKEGQRENIAVYHPQFGASYPDSALKGRVSFLHSSLDNPSIQITGVRMTDEGKYVCEYATYPSGNEQGTTTLVMLAKPRNTASAVTVTEGAAPVVVAHCESADGRPGAHISWETEAPGEESSSSRAGVENTVTVVSEYRLVPTAKDDGKDITCVITHRTQGAPESLPMKLSIEYLPQVRIEGYDSDWYRGRTDATLVCLATGNPEPTNITWTVVSGPMPDSVQIRENTLTVRHVDEAVNTTFTCEAQNRLGASKHQVTTFITEKPMVDIAIGTIIGAVIGVLLLLVIIIVAIFMIRKQRQNAENGDGPPKYKPPPPVKAEGSTEMLNKSQDPPPESQPLGHKYYETTGEPVTDLDANEEGNGYTVGAPSGWDDSAQGPNGETASEALPPYSHTPEHEASRGLSPSARDGSFVSPAMYV</sequence>
<dbReference type="PANTHER" id="PTHR47387:SF1">
    <property type="entry name" value="NECTIN-2"/>
    <property type="match status" value="1"/>
</dbReference>
<evidence type="ECO:0000256" key="2">
    <source>
        <dbReference type="ARBA" id="ARBA00004536"/>
    </source>
</evidence>
<dbReference type="Pfam" id="PF08205">
    <property type="entry name" value="C2-set_2"/>
    <property type="match status" value="1"/>
</dbReference>
<evidence type="ECO:0000313" key="19">
    <source>
        <dbReference type="EMBL" id="KAJ8268370.1"/>
    </source>
</evidence>
<evidence type="ECO:0000256" key="13">
    <source>
        <dbReference type="ARBA" id="ARBA00023180"/>
    </source>
</evidence>